<dbReference type="PROSITE" id="PS51257">
    <property type="entry name" value="PROKAR_LIPOPROTEIN"/>
    <property type="match status" value="1"/>
</dbReference>
<evidence type="ECO:0000256" key="1">
    <source>
        <dbReference type="SAM" id="Phobius"/>
    </source>
</evidence>
<reference evidence="2 3" key="1">
    <citation type="submission" date="2014-10" db="EMBL/GenBank/DDBJ databases">
        <authorList>
            <person name="Seo M.-J."/>
            <person name="Seok Y.J."/>
            <person name="Cha I.-T."/>
        </authorList>
    </citation>
    <scope>NUCLEOTIDE SEQUENCE [LARGE SCALE GENOMIC DNA]</scope>
    <source>
        <strain evidence="2 3">NEU</strain>
    </source>
</reference>
<feature type="transmembrane region" description="Helical" evidence="1">
    <location>
        <begin position="7"/>
        <end position="29"/>
    </location>
</feature>
<accession>A0A1S2N4P5</accession>
<dbReference type="RefSeq" id="WP_071363519.1">
    <property type="nucleotide sequence ID" value="NZ_JRYB01000001.1"/>
</dbReference>
<keyword evidence="1" id="KW-0812">Transmembrane</keyword>
<keyword evidence="1" id="KW-1133">Transmembrane helix</keyword>
<keyword evidence="1" id="KW-0472">Membrane</keyword>
<evidence type="ECO:0000313" key="2">
    <source>
        <dbReference type="EMBL" id="OIJ40055.1"/>
    </source>
</evidence>
<comment type="caution">
    <text evidence="2">The sequence shown here is derived from an EMBL/GenBank/DDBJ whole genome shotgun (WGS) entry which is preliminary data.</text>
</comment>
<dbReference type="Proteomes" id="UP000180246">
    <property type="component" value="Unassembled WGS sequence"/>
</dbReference>
<organism evidence="2 3">
    <name type="scientific">Massilia timonae</name>
    <dbReference type="NCBI Taxonomy" id="47229"/>
    <lineage>
        <taxon>Bacteria</taxon>
        <taxon>Pseudomonadati</taxon>
        <taxon>Pseudomonadota</taxon>
        <taxon>Betaproteobacteria</taxon>
        <taxon>Burkholderiales</taxon>
        <taxon>Oxalobacteraceae</taxon>
        <taxon>Telluria group</taxon>
        <taxon>Massilia</taxon>
    </lineage>
</organism>
<name>A0A1S2N4P5_9BURK</name>
<sequence length="210" mass="23768">MKKLQIFFEIVFAVLAVAVISISCTYAWPEPEYGLTAWVQAIGSIAAILVAILVMHWQNRANENRDEINSKRMLRGALRCLGVELFQYENMIKDRMTRKEMIWAPVQADFAIFNAYATLLGSLEDDTTLQYVTGSRLKIQNFFTNVNELSRTVEILRFEDGNPDLEKKVDELWAGLVEHSPITLNWIEGARQGIDKAIKAIDKSGGPEVS</sequence>
<gene>
    <name evidence="2" type="ORF">LO55_5038</name>
</gene>
<dbReference type="EMBL" id="JRYB01000001">
    <property type="protein sequence ID" value="OIJ40055.1"/>
    <property type="molecule type" value="Genomic_DNA"/>
</dbReference>
<protein>
    <recommendedName>
        <fullName evidence="4">Lipoprotein</fullName>
    </recommendedName>
</protein>
<feature type="transmembrane region" description="Helical" evidence="1">
    <location>
        <begin position="35"/>
        <end position="55"/>
    </location>
</feature>
<dbReference type="AlphaFoldDB" id="A0A1S2N4P5"/>
<evidence type="ECO:0008006" key="4">
    <source>
        <dbReference type="Google" id="ProtNLM"/>
    </source>
</evidence>
<proteinExistence type="predicted"/>
<evidence type="ECO:0000313" key="3">
    <source>
        <dbReference type="Proteomes" id="UP000180246"/>
    </source>
</evidence>